<dbReference type="EMBL" id="AMCI01000394">
    <property type="protein sequence ID" value="EJX09427.1"/>
    <property type="molecule type" value="Genomic_DNA"/>
</dbReference>
<protein>
    <submittedName>
        <fullName evidence="2">Uncharacterized protein</fullName>
    </submittedName>
</protein>
<dbReference type="AlphaFoldDB" id="J9GMZ6"/>
<gene>
    <name evidence="2" type="ORF">EVA_02461</name>
</gene>
<evidence type="ECO:0000313" key="2">
    <source>
        <dbReference type="EMBL" id="EJX09427.1"/>
    </source>
</evidence>
<keyword evidence="1" id="KW-0812">Transmembrane</keyword>
<name>J9GMZ6_9ZZZZ</name>
<reference evidence="2" key="1">
    <citation type="journal article" date="2012" name="PLoS ONE">
        <title>Gene sets for utilization of primary and secondary nutrition supplies in the distal gut of endangered iberian lynx.</title>
        <authorList>
            <person name="Alcaide M."/>
            <person name="Messina E."/>
            <person name="Richter M."/>
            <person name="Bargiela R."/>
            <person name="Peplies J."/>
            <person name="Huws S.A."/>
            <person name="Newbold C.J."/>
            <person name="Golyshin P.N."/>
            <person name="Simon M.A."/>
            <person name="Lopez G."/>
            <person name="Yakimov M.M."/>
            <person name="Ferrer M."/>
        </authorList>
    </citation>
    <scope>NUCLEOTIDE SEQUENCE</scope>
</reference>
<evidence type="ECO:0000256" key="1">
    <source>
        <dbReference type="SAM" id="Phobius"/>
    </source>
</evidence>
<proteinExistence type="predicted"/>
<comment type="caution">
    <text evidence="2">The sequence shown here is derived from an EMBL/GenBank/DDBJ whole genome shotgun (WGS) entry which is preliminary data.</text>
</comment>
<sequence>MVKPHYHISAKTSQRYQSFFVITNSFKHFLIHILLCITIFILW</sequence>
<feature type="transmembrane region" description="Helical" evidence="1">
    <location>
        <begin position="21"/>
        <end position="42"/>
    </location>
</feature>
<keyword evidence="1" id="KW-1133">Transmembrane helix</keyword>
<keyword evidence="1" id="KW-0472">Membrane</keyword>
<organism evidence="2">
    <name type="scientific">gut metagenome</name>
    <dbReference type="NCBI Taxonomy" id="749906"/>
    <lineage>
        <taxon>unclassified sequences</taxon>
        <taxon>metagenomes</taxon>
        <taxon>organismal metagenomes</taxon>
    </lineage>
</organism>
<accession>J9GMZ6</accession>